<keyword evidence="8" id="KW-1133">Transmembrane helix</keyword>
<evidence type="ECO:0000313" key="10">
    <source>
        <dbReference type="Proteomes" id="UP000319731"/>
    </source>
</evidence>
<evidence type="ECO:0008006" key="11">
    <source>
        <dbReference type="Google" id="ProtNLM"/>
    </source>
</evidence>
<evidence type="ECO:0000256" key="5">
    <source>
        <dbReference type="ARBA" id="ARBA00023136"/>
    </source>
</evidence>
<dbReference type="AlphaFoldDB" id="A0A507BZ20"/>
<organism evidence="9 10">
    <name type="scientific">Synchytrium microbalum</name>
    <dbReference type="NCBI Taxonomy" id="1806994"/>
    <lineage>
        <taxon>Eukaryota</taxon>
        <taxon>Fungi</taxon>
        <taxon>Fungi incertae sedis</taxon>
        <taxon>Chytridiomycota</taxon>
        <taxon>Chytridiomycota incertae sedis</taxon>
        <taxon>Chytridiomycetes</taxon>
        <taxon>Synchytriales</taxon>
        <taxon>Synchytriaceae</taxon>
        <taxon>Synchytrium</taxon>
    </lineage>
</organism>
<dbReference type="OrthoDB" id="5947505at2759"/>
<name>A0A507BZ20_9FUNG</name>
<keyword evidence="8" id="KW-0812">Transmembrane</keyword>
<dbReference type="Pfam" id="PF02046">
    <property type="entry name" value="COX6A"/>
    <property type="match status" value="1"/>
</dbReference>
<feature type="transmembrane region" description="Helical" evidence="8">
    <location>
        <begin position="30"/>
        <end position="51"/>
    </location>
</feature>
<reference evidence="9 10" key="1">
    <citation type="journal article" date="2019" name="Sci. Rep.">
        <title>Comparative genomics of chytrid fungi reveal insights into the obligate biotrophic and pathogenic lifestyle of Synchytrium endobioticum.</title>
        <authorList>
            <person name="van de Vossenberg B.T.L.H."/>
            <person name="Warris S."/>
            <person name="Nguyen H.D.T."/>
            <person name="van Gent-Pelzer M.P.E."/>
            <person name="Joly D.L."/>
            <person name="van de Geest H.C."/>
            <person name="Bonants P.J.M."/>
            <person name="Smith D.S."/>
            <person name="Levesque C.A."/>
            <person name="van der Lee T.A.J."/>
        </authorList>
    </citation>
    <scope>NUCLEOTIDE SEQUENCE [LARGE SCALE GENOMIC DNA]</scope>
    <source>
        <strain evidence="9 10">JEL517</strain>
    </source>
</reference>
<comment type="subcellular location">
    <subcellularLocation>
        <location evidence="1">Mitochondrion inner membrane</location>
    </subcellularLocation>
</comment>
<dbReference type="SUPFAM" id="SSF81411">
    <property type="entry name" value="Mitochondrial cytochrome c oxidase subunit VIa"/>
    <property type="match status" value="1"/>
</dbReference>
<evidence type="ECO:0000313" key="9">
    <source>
        <dbReference type="EMBL" id="TPX30996.1"/>
    </source>
</evidence>
<keyword evidence="10" id="KW-1185">Reference proteome</keyword>
<accession>A0A507BZ20</accession>
<dbReference type="GeneID" id="42006802"/>
<evidence type="ECO:0000256" key="2">
    <source>
        <dbReference type="ARBA" id="ARBA00022792"/>
    </source>
</evidence>
<evidence type="ECO:0000256" key="1">
    <source>
        <dbReference type="ARBA" id="ARBA00004273"/>
    </source>
</evidence>
<dbReference type="GO" id="GO:0030234">
    <property type="term" value="F:enzyme regulator activity"/>
    <property type="evidence" value="ECO:0007669"/>
    <property type="project" value="TreeGrafter"/>
</dbReference>
<dbReference type="RefSeq" id="XP_031022526.1">
    <property type="nucleotide sequence ID" value="XM_031171505.1"/>
</dbReference>
<dbReference type="Gene3D" id="4.10.95.10">
    <property type="entry name" value="Cytochrome c oxidase, subunit VIa"/>
    <property type="match status" value="1"/>
</dbReference>
<keyword evidence="4" id="KW-0496">Mitochondrion</keyword>
<evidence type="ECO:0000256" key="6">
    <source>
        <dbReference type="RuleBase" id="RU004396"/>
    </source>
</evidence>
<comment type="similarity">
    <text evidence="6">Belongs to the cytochrome c oxidase subunit 6A family.</text>
</comment>
<keyword evidence="3" id="KW-0809">Transit peptide</keyword>
<dbReference type="Proteomes" id="UP000319731">
    <property type="component" value="Unassembled WGS sequence"/>
</dbReference>
<proteinExistence type="inferred from homology"/>
<keyword evidence="5 8" id="KW-0472">Membrane</keyword>
<dbReference type="InterPro" id="IPR036418">
    <property type="entry name" value="Cyt_c_oxidase_su6a_sf"/>
</dbReference>
<evidence type="ECO:0000256" key="3">
    <source>
        <dbReference type="ARBA" id="ARBA00022946"/>
    </source>
</evidence>
<protein>
    <recommendedName>
        <fullName evidence="11">Cytochrome c oxidase subunit</fullName>
    </recommendedName>
</protein>
<dbReference type="EMBL" id="QEAO01000052">
    <property type="protein sequence ID" value="TPX30996.1"/>
    <property type="molecule type" value="Genomic_DNA"/>
</dbReference>
<dbReference type="GO" id="GO:0005743">
    <property type="term" value="C:mitochondrial inner membrane"/>
    <property type="evidence" value="ECO:0007669"/>
    <property type="project" value="UniProtKB-SubCell"/>
</dbReference>
<keyword evidence="2" id="KW-0999">Mitochondrion inner membrane</keyword>
<gene>
    <name evidence="9" type="ORF">SmJEL517_g05579</name>
</gene>
<dbReference type="GO" id="GO:0006123">
    <property type="term" value="P:mitochondrial electron transport, cytochrome c to oxygen"/>
    <property type="evidence" value="ECO:0007669"/>
    <property type="project" value="TreeGrafter"/>
</dbReference>
<feature type="region of interest" description="Disordered" evidence="7">
    <location>
        <begin position="82"/>
        <end position="105"/>
    </location>
</feature>
<evidence type="ECO:0000256" key="8">
    <source>
        <dbReference type="SAM" id="Phobius"/>
    </source>
</evidence>
<evidence type="ECO:0000256" key="4">
    <source>
        <dbReference type="ARBA" id="ARBA00023128"/>
    </source>
</evidence>
<dbReference type="InterPro" id="IPR001349">
    <property type="entry name" value="Cyt_c_oxidase_su6a"/>
</dbReference>
<dbReference type="STRING" id="1806994.A0A507BZ20"/>
<dbReference type="PANTHER" id="PTHR11504">
    <property type="entry name" value="CYTOCHROME C OXIDASE POLYPEPTIDE VIA"/>
    <property type="match status" value="1"/>
</dbReference>
<evidence type="ECO:0000256" key="7">
    <source>
        <dbReference type="SAM" id="MobiDB-lite"/>
    </source>
</evidence>
<sequence length="105" mass="12091">MAFRMGLSGLARAVQRRKASTSSPIGSVAFWWRINLFIVMPALILVGMYSVPKELEHIAHLKEHQKEFVNFPYLRKRKNPFPYGDGDHSLFANKYSNPDPKVDEE</sequence>
<comment type="caution">
    <text evidence="9">The sequence shown here is derived from an EMBL/GenBank/DDBJ whole genome shotgun (WGS) entry which is preliminary data.</text>
</comment>
<dbReference type="PANTHER" id="PTHR11504:SF0">
    <property type="entry name" value="CYTOCHROME C OXIDASE SUBUNIT"/>
    <property type="match status" value="1"/>
</dbReference>